<proteinExistence type="predicted"/>
<keyword evidence="6" id="KW-0472">Membrane</keyword>
<protein>
    <submittedName>
        <fullName evidence="7">Uncharacterized protein</fullName>
    </submittedName>
</protein>
<evidence type="ECO:0000256" key="4">
    <source>
        <dbReference type="ARBA" id="ARBA00023180"/>
    </source>
</evidence>
<evidence type="ECO:0000313" key="7">
    <source>
        <dbReference type="EMBL" id="GLD73491.1"/>
    </source>
</evidence>
<feature type="transmembrane region" description="Helical" evidence="6">
    <location>
        <begin position="259"/>
        <end position="281"/>
    </location>
</feature>
<gene>
    <name evidence="7" type="ORF">AKAME5_002481600</name>
</gene>
<evidence type="ECO:0000313" key="8">
    <source>
        <dbReference type="Proteomes" id="UP001279410"/>
    </source>
</evidence>
<dbReference type="EMBL" id="BRZM01001625">
    <property type="protein sequence ID" value="GLD73491.1"/>
    <property type="molecule type" value="Genomic_DNA"/>
</dbReference>
<evidence type="ECO:0000256" key="1">
    <source>
        <dbReference type="ARBA" id="ARBA00004141"/>
    </source>
</evidence>
<dbReference type="GO" id="GO:0007200">
    <property type="term" value="P:phospholipase C-activating G protein-coupled receptor signaling pathway"/>
    <property type="evidence" value="ECO:0007669"/>
    <property type="project" value="TreeGrafter"/>
</dbReference>
<dbReference type="GO" id="GO:0035025">
    <property type="term" value="P:positive regulation of Rho protein signal transduction"/>
    <property type="evidence" value="ECO:0007669"/>
    <property type="project" value="TreeGrafter"/>
</dbReference>
<keyword evidence="2" id="KW-0297">G-protein coupled receptor</keyword>
<evidence type="ECO:0000256" key="2">
    <source>
        <dbReference type="ARBA" id="ARBA00023040"/>
    </source>
</evidence>
<name>A0AAD3NLZ5_LATJO</name>
<keyword evidence="5" id="KW-0807">Transducer</keyword>
<dbReference type="AlphaFoldDB" id="A0AAD3NLZ5"/>
<accession>A0AAD3NLZ5</accession>
<dbReference type="GO" id="GO:0070915">
    <property type="term" value="F:lysophosphatidic acid receptor activity"/>
    <property type="evidence" value="ECO:0007669"/>
    <property type="project" value="TreeGrafter"/>
</dbReference>
<dbReference type="PANTHER" id="PTHR24232:SF41">
    <property type="entry name" value="LYSOPHOSPHATIDIC ACID RECEPTOR 4"/>
    <property type="match status" value="1"/>
</dbReference>
<dbReference type="PANTHER" id="PTHR24232">
    <property type="entry name" value="G-PROTEIN COUPLED RECEPTOR"/>
    <property type="match status" value="1"/>
</dbReference>
<organism evidence="7 8">
    <name type="scientific">Lates japonicus</name>
    <name type="common">Japanese lates</name>
    <dbReference type="NCBI Taxonomy" id="270547"/>
    <lineage>
        <taxon>Eukaryota</taxon>
        <taxon>Metazoa</taxon>
        <taxon>Chordata</taxon>
        <taxon>Craniata</taxon>
        <taxon>Vertebrata</taxon>
        <taxon>Euteleostomi</taxon>
        <taxon>Actinopterygii</taxon>
        <taxon>Neopterygii</taxon>
        <taxon>Teleostei</taxon>
        <taxon>Neoteleostei</taxon>
        <taxon>Acanthomorphata</taxon>
        <taxon>Carangaria</taxon>
        <taxon>Carangaria incertae sedis</taxon>
        <taxon>Centropomidae</taxon>
        <taxon>Lates</taxon>
    </lineage>
</organism>
<sequence length="380" mass="41763">MMMVGSHVFFITSCGQMFYHTLTRAERYLSWFTPSPSYTRQRAAGSKSATACNNDDKQLTGGHVVSDKGRSEHTQFLYVTSFTKLLLPSALTVAFSDMAINSPSSVFHNPAFIFTAFSATNILLLLPLCVLVLYLGCQKWRSASVASHSDVFTYHMVAMEVFGIFGCGLYCCGACVDVPWLMMVGVYFFSVTSKGQIFFHILTCVERHLAVVHPIIYLGLRNRGRVRIRNVTIGCVWLFFLGSFGLTSLASNFSTIPSFLLSVVSIAVVSFCSLSVLRALICPGPGEGGGDGERVDQSKIRAFHIITTIMGTLLLRFGGHLLILLIYSFSEVSENIRCGALVSGVWFNLPSSLVLPLLFLHRVGKLVFCKNNTESGQSSE</sequence>
<keyword evidence="3" id="KW-0675">Receptor</keyword>
<keyword evidence="4" id="KW-0325">Glycoprotein</keyword>
<comment type="subcellular location">
    <subcellularLocation>
        <location evidence="1">Membrane</location>
        <topology evidence="1">Multi-pass membrane protein</topology>
    </subcellularLocation>
</comment>
<feature type="transmembrane region" description="Helical" evidence="6">
    <location>
        <begin position="111"/>
        <end position="136"/>
    </location>
</feature>
<feature type="transmembrane region" description="Helical" evidence="6">
    <location>
        <begin position="302"/>
        <end position="327"/>
    </location>
</feature>
<reference evidence="7" key="1">
    <citation type="submission" date="2022-08" db="EMBL/GenBank/DDBJ databases">
        <title>Genome sequencing of akame (Lates japonicus).</title>
        <authorList>
            <person name="Hashiguchi Y."/>
            <person name="Takahashi H."/>
        </authorList>
    </citation>
    <scope>NUCLEOTIDE SEQUENCE</scope>
    <source>
        <strain evidence="7">Kochi</strain>
    </source>
</reference>
<dbReference type="GO" id="GO:0005886">
    <property type="term" value="C:plasma membrane"/>
    <property type="evidence" value="ECO:0007669"/>
    <property type="project" value="TreeGrafter"/>
</dbReference>
<evidence type="ECO:0000256" key="5">
    <source>
        <dbReference type="ARBA" id="ARBA00023224"/>
    </source>
</evidence>
<feature type="transmembrane region" description="Helical" evidence="6">
    <location>
        <begin position="339"/>
        <end position="360"/>
    </location>
</feature>
<feature type="transmembrane region" description="Helical" evidence="6">
    <location>
        <begin position="157"/>
        <end position="182"/>
    </location>
</feature>
<comment type="caution">
    <text evidence="7">The sequence shown here is derived from an EMBL/GenBank/DDBJ whole genome shotgun (WGS) entry which is preliminary data.</text>
</comment>
<keyword evidence="8" id="KW-1185">Reference proteome</keyword>
<feature type="transmembrane region" description="Helical" evidence="6">
    <location>
        <begin position="197"/>
        <end position="219"/>
    </location>
</feature>
<dbReference type="Proteomes" id="UP001279410">
    <property type="component" value="Unassembled WGS sequence"/>
</dbReference>
<evidence type="ECO:0000256" key="6">
    <source>
        <dbReference type="SAM" id="Phobius"/>
    </source>
</evidence>
<evidence type="ECO:0000256" key="3">
    <source>
        <dbReference type="ARBA" id="ARBA00023170"/>
    </source>
</evidence>
<feature type="transmembrane region" description="Helical" evidence="6">
    <location>
        <begin position="231"/>
        <end position="253"/>
    </location>
</feature>
<keyword evidence="6" id="KW-0812">Transmembrane</keyword>
<keyword evidence="6" id="KW-1133">Transmembrane helix</keyword>